<evidence type="ECO:0000313" key="1">
    <source>
        <dbReference type="EMBL" id="MBX17327.1"/>
    </source>
</evidence>
<protein>
    <submittedName>
        <fullName evidence="1">Uncharacterized protein</fullName>
    </submittedName>
</protein>
<proteinExistence type="predicted"/>
<name>A0A2P2LH83_RHIMU</name>
<dbReference type="EMBL" id="GGEC01036843">
    <property type="protein sequence ID" value="MBX17327.1"/>
    <property type="molecule type" value="Transcribed_RNA"/>
</dbReference>
<accession>A0A2P2LH83</accession>
<organism evidence="1">
    <name type="scientific">Rhizophora mucronata</name>
    <name type="common">Asiatic mangrove</name>
    <dbReference type="NCBI Taxonomy" id="61149"/>
    <lineage>
        <taxon>Eukaryota</taxon>
        <taxon>Viridiplantae</taxon>
        <taxon>Streptophyta</taxon>
        <taxon>Embryophyta</taxon>
        <taxon>Tracheophyta</taxon>
        <taxon>Spermatophyta</taxon>
        <taxon>Magnoliopsida</taxon>
        <taxon>eudicotyledons</taxon>
        <taxon>Gunneridae</taxon>
        <taxon>Pentapetalae</taxon>
        <taxon>rosids</taxon>
        <taxon>fabids</taxon>
        <taxon>Malpighiales</taxon>
        <taxon>Rhizophoraceae</taxon>
        <taxon>Rhizophora</taxon>
    </lineage>
</organism>
<reference evidence="1" key="1">
    <citation type="submission" date="2018-02" db="EMBL/GenBank/DDBJ databases">
        <title>Rhizophora mucronata_Transcriptome.</title>
        <authorList>
            <person name="Meera S.P."/>
            <person name="Sreeshan A."/>
            <person name="Augustine A."/>
        </authorList>
    </citation>
    <scope>NUCLEOTIDE SEQUENCE</scope>
    <source>
        <tissue evidence="1">Leaf</tissue>
    </source>
</reference>
<dbReference type="AlphaFoldDB" id="A0A2P2LH83"/>
<sequence length="35" mass="3901">MKTRTTQSWFLVTKSLKMVPALSLSVASTSAIFRL</sequence>